<comment type="function">
    <text evidence="12">Subunit 8, of the mitochondrial membrane ATP synthase complex (F(1)F(0) ATP synthase or Complex V) that produces ATP from ADP in the presence of a proton gradient across the membrane which is generated by electron transport complexes of the respiratory chain. ATP synthase complex consist of a soluble F(1) head domain - the catalytic core - and a membrane F(1) domain - the membrane proton channel. These two domains are linked by a central stalk rotating inside the F(1) region and a stationary peripheral stalk. During catalysis, ATP synthesis in the catalytic domain of F(1) is coupled via a rotary mechanism of the central stalk subunits to proton translocation. In vivo, can only synthesize ATP although its ATP hydrolase activity can be activated artificially in vitro. Part of the complex F(0) domain.</text>
</comment>
<proteinExistence type="inferred from homology"/>
<protein>
    <recommendedName>
        <fullName evidence="14">ATP synthase complex subunit 8</fullName>
    </recommendedName>
</protein>
<keyword evidence="4 14" id="KW-0138">CF(0)</keyword>
<dbReference type="PANTHER" id="PTHR39937">
    <property type="entry name" value="ATP SYNTHASE PROTEIN 8"/>
    <property type="match status" value="1"/>
</dbReference>
<dbReference type="EMBL" id="MN937450">
    <property type="protein sequence ID" value="QNE86061.1"/>
    <property type="molecule type" value="Genomic_DNA"/>
</dbReference>
<evidence type="ECO:0000256" key="7">
    <source>
        <dbReference type="ARBA" id="ARBA00022989"/>
    </source>
</evidence>
<accession>A0A7G7CEP5</accession>
<evidence type="ECO:0000256" key="2">
    <source>
        <dbReference type="ARBA" id="ARBA00008892"/>
    </source>
</evidence>
<keyword evidence="11" id="KW-0066">ATP synthesis</keyword>
<evidence type="ECO:0000256" key="11">
    <source>
        <dbReference type="ARBA" id="ARBA00023310"/>
    </source>
</evidence>
<dbReference type="GO" id="GO:0015986">
    <property type="term" value="P:proton motive force-driven ATP synthesis"/>
    <property type="evidence" value="ECO:0007669"/>
    <property type="project" value="InterPro"/>
</dbReference>
<comment type="similarity">
    <text evidence="2 14">Belongs to the ATPase protein 8 family.</text>
</comment>
<name>A0A7G7CEP5_SIRIM</name>
<feature type="region of interest" description="Disordered" evidence="15">
    <location>
        <begin position="35"/>
        <end position="55"/>
    </location>
</feature>
<evidence type="ECO:0000256" key="4">
    <source>
        <dbReference type="ARBA" id="ARBA00022547"/>
    </source>
</evidence>
<evidence type="ECO:0000256" key="16">
    <source>
        <dbReference type="SAM" id="SignalP"/>
    </source>
</evidence>
<keyword evidence="9 14" id="KW-0496">Mitochondrion</keyword>
<feature type="signal peptide" evidence="16">
    <location>
        <begin position="1"/>
        <end position="30"/>
    </location>
</feature>
<keyword evidence="6 14" id="KW-0375">Hydrogen ion transport</keyword>
<comment type="subcellular location">
    <subcellularLocation>
        <location evidence="1 14">Mitochondrion membrane</location>
        <topology evidence="1 14">Single-pass membrane protein</topology>
    </subcellularLocation>
</comment>
<keyword evidence="7" id="KW-1133">Transmembrane helix</keyword>
<evidence type="ECO:0000256" key="14">
    <source>
        <dbReference type="RuleBase" id="RU003661"/>
    </source>
</evidence>
<evidence type="ECO:0000256" key="6">
    <source>
        <dbReference type="ARBA" id="ARBA00022781"/>
    </source>
</evidence>
<dbReference type="AlphaFoldDB" id="A0A7G7CEP5"/>
<evidence type="ECO:0000256" key="5">
    <source>
        <dbReference type="ARBA" id="ARBA00022692"/>
    </source>
</evidence>
<dbReference type="InterPro" id="IPR050635">
    <property type="entry name" value="ATPase_protein_8"/>
</dbReference>
<dbReference type="Pfam" id="PF00895">
    <property type="entry name" value="ATP-synt_8"/>
    <property type="match status" value="1"/>
</dbReference>
<feature type="chain" id="PRO_5029006917" description="ATP synthase complex subunit 8" evidence="16">
    <location>
        <begin position="31"/>
        <end position="55"/>
    </location>
</feature>
<organism evidence="17">
    <name type="scientific">Sirembo imberbis</name>
    <name type="common">Golden cusk</name>
    <name type="synonym">Brotula imberbis</name>
    <dbReference type="NCBI Taxonomy" id="181399"/>
    <lineage>
        <taxon>Eukaryota</taxon>
        <taxon>Metazoa</taxon>
        <taxon>Chordata</taxon>
        <taxon>Craniata</taxon>
        <taxon>Vertebrata</taxon>
        <taxon>Euteleostomi</taxon>
        <taxon>Actinopterygii</taxon>
        <taxon>Neopterygii</taxon>
        <taxon>Teleostei</taxon>
        <taxon>Neoteleostei</taxon>
        <taxon>Acanthomorphata</taxon>
        <taxon>Ophidiaria</taxon>
        <taxon>Ophidiiformes</taxon>
        <taxon>Ophidiidae</taxon>
        <taxon>Sirembo</taxon>
    </lineage>
</organism>
<keyword evidence="3 14" id="KW-0813">Transport</keyword>
<comment type="subunit">
    <text evidence="13">Component of the ATP synthase complex composed at least of ATP5F1A/subunit alpha, ATP5F1B/subunit beta, ATP5MC1/subunit c (homooctomer), MT-ATP6/subunit a, MT-ATP8/subunit 8, ATP5ME/subunit e, ATP5MF/subunit f, ATP5MG/subunit g, ATP5MK/subunit k, ATP5MJ/subunit j, ATP5F1C/subunit gamma, ATP5F1D/subunit delta, ATP5F1E/subunit epsilon, ATP5PF/subunit F6, ATP5PB/subunit b, ATP5PD/subunit d, ATP5PO/subunit OSCP. ATP synthase complex consists of a soluble F(1) head domain (subunits alpha(3) and beta(3)) - the catalytic core - and a membrane F(0) domain - the membrane proton channel (subunits c, a, 8, e, f, g, k and j). These two domains are linked by a central stalk (subunits gamma, delta, and epsilon) rotating inside the F1 region and a stationary peripheral stalk (subunits F6, b, d, and OSCP).</text>
</comment>
<evidence type="ECO:0000256" key="1">
    <source>
        <dbReference type="ARBA" id="ARBA00004304"/>
    </source>
</evidence>
<dbReference type="GO" id="GO:0045259">
    <property type="term" value="C:proton-transporting ATP synthase complex"/>
    <property type="evidence" value="ECO:0007669"/>
    <property type="project" value="UniProtKB-KW"/>
</dbReference>
<gene>
    <name evidence="17" type="primary">ATP8</name>
</gene>
<evidence type="ECO:0000256" key="3">
    <source>
        <dbReference type="ARBA" id="ARBA00022448"/>
    </source>
</evidence>
<dbReference type="InterPro" id="IPR001421">
    <property type="entry name" value="ATP8_metazoa"/>
</dbReference>
<evidence type="ECO:0000256" key="13">
    <source>
        <dbReference type="ARBA" id="ARBA00064647"/>
    </source>
</evidence>
<keyword evidence="16" id="KW-0732">Signal</keyword>
<evidence type="ECO:0000256" key="10">
    <source>
        <dbReference type="ARBA" id="ARBA00023136"/>
    </source>
</evidence>
<evidence type="ECO:0000256" key="8">
    <source>
        <dbReference type="ARBA" id="ARBA00023065"/>
    </source>
</evidence>
<evidence type="ECO:0000256" key="9">
    <source>
        <dbReference type="ARBA" id="ARBA00023128"/>
    </source>
</evidence>
<keyword evidence="5 14" id="KW-0812">Transmembrane</keyword>
<dbReference type="PANTHER" id="PTHR39937:SF1">
    <property type="entry name" value="ATP SYNTHASE PROTEIN 8"/>
    <property type="match status" value="1"/>
</dbReference>
<keyword evidence="10" id="KW-0472">Membrane</keyword>
<evidence type="ECO:0000256" key="12">
    <source>
        <dbReference type="ARBA" id="ARBA00053067"/>
    </source>
</evidence>
<evidence type="ECO:0000256" key="15">
    <source>
        <dbReference type="SAM" id="MobiDB-lite"/>
    </source>
</evidence>
<keyword evidence="8 14" id="KW-0406">Ion transport</keyword>
<sequence>MPQLNPGPWFMILVFAWAVLLIVIPPKILAHTYPNEPTTQSSKTPSLNPWNLPWS</sequence>
<geneLocation type="mitochondrion" evidence="17"/>
<reference evidence="17" key="1">
    <citation type="submission" date="2020-01" db="EMBL/GenBank/DDBJ databases">
        <title>Characterisation of complete mitochondrial genome of Sirembo imberbis.</title>
        <authorList>
            <person name="Tabassum N."/>
            <person name="Kim H.-W."/>
        </authorList>
    </citation>
    <scope>NUCLEOTIDE SEQUENCE</scope>
</reference>
<evidence type="ECO:0000313" key="17">
    <source>
        <dbReference type="EMBL" id="QNE86061.1"/>
    </source>
</evidence>
<dbReference type="GO" id="GO:0015078">
    <property type="term" value="F:proton transmembrane transporter activity"/>
    <property type="evidence" value="ECO:0007669"/>
    <property type="project" value="InterPro"/>
</dbReference>
<dbReference type="GO" id="GO:0031966">
    <property type="term" value="C:mitochondrial membrane"/>
    <property type="evidence" value="ECO:0007669"/>
    <property type="project" value="UniProtKB-SubCell"/>
</dbReference>